<evidence type="ECO:0000256" key="8">
    <source>
        <dbReference type="ARBA" id="ARBA00038435"/>
    </source>
</evidence>
<dbReference type="Proteomes" id="UP001319827">
    <property type="component" value="Chromosome"/>
</dbReference>
<reference evidence="11 12" key="1">
    <citation type="journal article" date="2016" name="C (Basel)">
        <title>Selective Growth of and Electricity Production by Marine Exoelectrogenic Bacteria in Self-Aggregated Hydrogel of Microbially Reduced Graphene Oxide.</title>
        <authorList>
            <person name="Yoshida N."/>
            <person name="Goto Y."/>
            <person name="Miyata Y."/>
        </authorList>
    </citation>
    <scope>NUCLEOTIDE SEQUENCE [LARGE SCALE GENOMIC DNA]</scope>
    <source>
        <strain evidence="11 12">NIT-T3</strain>
    </source>
</reference>
<feature type="transmembrane region" description="Helical" evidence="9">
    <location>
        <begin position="120"/>
        <end position="146"/>
    </location>
</feature>
<feature type="transmembrane region" description="Helical" evidence="9">
    <location>
        <begin position="7"/>
        <end position="30"/>
    </location>
</feature>
<sequence>MDQSLPSALALLPLLLFLAIFLGSGIYYHLQGTEFAFYQIQAPVAALPALVLAFALSRRSLHDSVETFLRGAGHETIMAMCMIYLLAGAFSAVAGATGGVEATVALALRVIPESLLLPGLFLVGAFISTAMGTSMGTIAALAPIALGVAETAGLSLPLAAGTVLGGAMFGDNLSIISDTTIAATRSQGCRMRDKFAVNFFIALPAAVVVLLTLWLFSGGSEIPEMETLQPLKVLPYVVILIMALAGFNVFAVLPAGILLAGLIGMLTVDGYGITSLAGDIWTGFTKMQEIFILSLMIGGLGALMKEQGGLAFLVHKVEAVIRRCSRGGDNRAIAEGGIAGVVALTNLCTANNTVAIIVSGDVARDLARRNGVSPRHAASTLDIFACVIQGVIPYGAQILLVSSVMELSPLQVMGKVYYCFLLALAGVVAIMVRAARARA</sequence>
<evidence type="ECO:0000256" key="5">
    <source>
        <dbReference type="ARBA" id="ARBA00022692"/>
    </source>
</evidence>
<evidence type="ECO:0000256" key="6">
    <source>
        <dbReference type="ARBA" id="ARBA00022989"/>
    </source>
</evidence>
<keyword evidence="2" id="KW-0813">Transport</keyword>
<keyword evidence="7 9" id="KW-0472">Membrane</keyword>
<evidence type="ECO:0000259" key="10">
    <source>
        <dbReference type="Pfam" id="PF03553"/>
    </source>
</evidence>
<comment type="similarity">
    <text evidence="8">Belongs to the NhaC Na(+)/H(+) (TC 2.A.35) antiporter family.</text>
</comment>
<keyword evidence="4" id="KW-1003">Cell membrane</keyword>
<feature type="domain" description="Na+/H+ antiporter NhaC-like C-terminal" evidence="10">
    <location>
        <begin position="11"/>
        <end position="211"/>
    </location>
</feature>
<protein>
    <submittedName>
        <fullName evidence="11">Sodium:proton antiporter</fullName>
    </submittedName>
</protein>
<evidence type="ECO:0000256" key="2">
    <source>
        <dbReference type="ARBA" id="ARBA00022448"/>
    </source>
</evidence>
<evidence type="ECO:0000256" key="4">
    <source>
        <dbReference type="ARBA" id="ARBA00022475"/>
    </source>
</evidence>
<name>A0ABM8HRG8_9BACT</name>
<dbReference type="Pfam" id="PF03553">
    <property type="entry name" value="Na_H_antiporter"/>
    <property type="match status" value="1"/>
</dbReference>
<gene>
    <name evidence="11" type="ORF">DESUT3_06080</name>
</gene>
<feature type="transmembrane region" description="Helical" evidence="9">
    <location>
        <begin position="416"/>
        <end position="435"/>
    </location>
</feature>
<evidence type="ECO:0000313" key="11">
    <source>
        <dbReference type="EMBL" id="BCR03539.1"/>
    </source>
</evidence>
<comment type="subcellular location">
    <subcellularLocation>
        <location evidence="1">Cell membrane</location>
        <topology evidence="1">Multi-pass membrane protein</topology>
    </subcellularLocation>
</comment>
<evidence type="ECO:0000256" key="7">
    <source>
        <dbReference type="ARBA" id="ARBA00023136"/>
    </source>
</evidence>
<feature type="transmembrane region" description="Helical" evidence="9">
    <location>
        <begin position="377"/>
        <end position="396"/>
    </location>
</feature>
<proteinExistence type="inferred from homology"/>
<feature type="transmembrane region" description="Helical" evidence="9">
    <location>
        <begin position="236"/>
        <end position="263"/>
    </location>
</feature>
<dbReference type="InterPro" id="IPR018461">
    <property type="entry name" value="Na/H_Antiport_NhaC-like_C"/>
</dbReference>
<evidence type="ECO:0000256" key="9">
    <source>
        <dbReference type="SAM" id="Phobius"/>
    </source>
</evidence>
<evidence type="ECO:0000256" key="1">
    <source>
        <dbReference type="ARBA" id="ARBA00004651"/>
    </source>
</evidence>
<reference evidence="11 12" key="2">
    <citation type="journal article" date="2021" name="Int. J. Syst. Evol. Microbiol.">
        <title>Isolation and Polyphasic Characterization of Desulfuromonas versatilis sp. Nov., an Electrogenic Bacteria Capable of Versatile Metabolism Isolated from a Graphene Oxide-Reducing Enrichment Culture.</title>
        <authorList>
            <person name="Xie L."/>
            <person name="Yoshida N."/>
            <person name="Ishii S."/>
            <person name="Meng L."/>
        </authorList>
    </citation>
    <scope>NUCLEOTIDE SEQUENCE [LARGE SCALE GENOMIC DNA]</scope>
    <source>
        <strain evidence="11 12">NIT-T3</strain>
    </source>
</reference>
<feature type="transmembrane region" description="Helical" evidence="9">
    <location>
        <begin position="36"/>
        <end position="56"/>
    </location>
</feature>
<keyword evidence="6 9" id="KW-1133">Transmembrane helix</keyword>
<evidence type="ECO:0000256" key="3">
    <source>
        <dbReference type="ARBA" id="ARBA00022449"/>
    </source>
</evidence>
<dbReference type="PANTHER" id="PTHR33451">
    <property type="entry name" value="MALATE-2H(+)/NA(+)-LACTATE ANTIPORTER"/>
    <property type="match status" value="1"/>
</dbReference>
<feature type="transmembrane region" description="Helical" evidence="9">
    <location>
        <begin position="195"/>
        <end position="216"/>
    </location>
</feature>
<organism evidence="11 12">
    <name type="scientific">Desulfuromonas versatilis</name>
    <dbReference type="NCBI Taxonomy" id="2802975"/>
    <lineage>
        <taxon>Bacteria</taxon>
        <taxon>Pseudomonadati</taxon>
        <taxon>Thermodesulfobacteriota</taxon>
        <taxon>Desulfuromonadia</taxon>
        <taxon>Desulfuromonadales</taxon>
        <taxon>Desulfuromonadaceae</taxon>
        <taxon>Desulfuromonas</taxon>
    </lineage>
</organism>
<keyword evidence="5 9" id="KW-0812">Transmembrane</keyword>
<keyword evidence="12" id="KW-1185">Reference proteome</keyword>
<feature type="transmembrane region" description="Helical" evidence="9">
    <location>
        <begin position="77"/>
        <end position="100"/>
    </location>
</feature>
<dbReference type="EMBL" id="AP024355">
    <property type="protein sequence ID" value="BCR03539.1"/>
    <property type="molecule type" value="Genomic_DNA"/>
</dbReference>
<keyword evidence="3" id="KW-0050">Antiport</keyword>
<dbReference type="InterPro" id="IPR052180">
    <property type="entry name" value="NhaC_Na-H+_Antiporter"/>
</dbReference>
<accession>A0ABM8HRG8</accession>
<dbReference type="PANTHER" id="PTHR33451:SF5">
    <property type="entry name" value="NA+_H+ ANTIPORTER"/>
    <property type="match status" value="1"/>
</dbReference>
<evidence type="ECO:0000313" key="12">
    <source>
        <dbReference type="Proteomes" id="UP001319827"/>
    </source>
</evidence>